<feature type="compositionally biased region" description="Low complexity" evidence="7">
    <location>
        <begin position="320"/>
        <end position="330"/>
    </location>
</feature>
<evidence type="ECO:0000256" key="8">
    <source>
        <dbReference type="SAM" id="SignalP"/>
    </source>
</evidence>
<reference evidence="9" key="1">
    <citation type="submission" date="2020-08" db="EMBL/GenBank/DDBJ databases">
        <title>Chromosome-level assembly of Southern catfish (Silurus meridionalis) provides insights into visual adaptation to the nocturnal and benthic lifestyles.</title>
        <authorList>
            <person name="Zhang Y."/>
            <person name="Wang D."/>
            <person name="Peng Z."/>
        </authorList>
    </citation>
    <scope>NUCLEOTIDE SEQUENCE</scope>
    <source>
        <strain evidence="9">SWU-2019-XX</strain>
        <tissue evidence="9">Muscle</tissue>
    </source>
</reference>
<dbReference type="EMBL" id="JABFDY010000004">
    <property type="protein sequence ID" value="KAF7708043.1"/>
    <property type="molecule type" value="Genomic_DNA"/>
</dbReference>
<dbReference type="InterPro" id="IPR036116">
    <property type="entry name" value="FN3_sf"/>
</dbReference>
<accession>A0A8T0BNZ1</accession>
<dbReference type="GO" id="GO:0009897">
    <property type="term" value="C:external side of plasma membrane"/>
    <property type="evidence" value="ECO:0007669"/>
    <property type="project" value="TreeGrafter"/>
</dbReference>
<keyword evidence="6" id="KW-0675">Receptor</keyword>
<evidence type="ECO:0000256" key="1">
    <source>
        <dbReference type="ARBA" id="ARBA00004167"/>
    </source>
</evidence>
<sequence>MGFGLVFQSLVCFSHLWGFATCLHRMNGSNWECLSDYLYTITCELNLTSEPHHHDALYWLEFYDESNNFECVLTSHTYTWVCVLNLSTRVQHTFMDVDMFRISLKYSHHDNSTSKVLWEDYRPINNIQPVPPSNLTLLWKPDEAVFQWLSGYSANIMLVPFLKYQLRIQQKDKVVDVDSVVSTSVSVPTSTFTPNAKYTAKVRSVPQEPYHGVWSHWGPAVYWTTGPSDTETPDMDFRILLLALLVLPVIWFCHFSYTRLKKCTLHPSPVPHIGDFKCSAVLPEKVGELLHREESLQIDSLTEDPTSTQHQTSHAEESSGHTSSTGSPSTLQTSGGSKVSLSSWMQMLISAEKGSVTYSNDYCTLSHTMSEHAINTHRS</sequence>
<name>A0A8T0BNZ1_SILME</name>
<dbReference type="PANTHER" id="PTHR23037:SF42">
    <property type="entry name" value="CYTOKINE RECEPTOR COMMON SUBUNIT GAMMA ISOFORM X1-RELATED"/>
    <property type="match status" value="1"/>
</dbReference>
<feature type="compositionally biased region" description="Polar residues" evidence="7">
    <location>
        <begin position="297"/>
        <end position="311"/>
    </location>
</feature>
<feature type="signal peptide" evidence="8">
    <location>
        <begin position="1"/>
        <end position="22"/>
    </location>
</feature>
<dbReference type="GO" id="GO:0004896">
    <property type="term" value="F:cytokine receptor activity"/>
    <property type="evidence" value="ECO:0007669"/>
    <property type="project" value="TreeGrafter"/>
</dbReference>
<evidence type="ECO:0000256" key="3">
    <source>
        <dbReference type="ARBA" id="ARBA00022729"/>
    </source>
</evidence>
<comment type="caution">
    <text evidence="9">The sequence shown here is derived from an EMBL/GenBank/DDBJ whole genome shotgun (WGS) entry which is preliminary data.</text>
</comment>
<evidence type="ECO:0000256" key="7">
    <source>
        <dbReference type="SAM" id="MobiDB-lite"/>
    </source>
</evidence>
<protein>
    <submittedName>
        <fullName evidence="9">Uncharacterized protein</fullName>
    </submittedName>
</protein>
<keyword evidence="2" id="KW-0812">Transmembrane</keyword>
<keyword evidence="10" id="KW-1185">Reference proteome</keyword>
<evidence type="ECO:0000256" key="6">
    <source>
        <dbReference type="ARBA" id="ARBA00023170"/>
    </source>
</evidence>
<dbReference type="SUPFAM" id="SSF49265">
    <property type="entry name" value="Fibronectin type III"/>
    <property type="match status" value="1"/>
</dbReference>
<evidence type="ECO:0000256" key="2">
    <source>
        <dbReference type="ARBA" id="ARBA00022692"/>
    </source>
</evidence>
<dbReference type="Gene3D" id="2.60.40.10">
    <property type="entry name" value="Immunoglobulins"/>
    <property type="match status" value="1"/>
</dbReference>
<evidence type="ECO:0000256" key="5">
    <source>
        <dbReference type="ARBA" id="ARBA00023136"/>
    </source>
</evidence>
<evidence type="ECO:0000313" key="9">
    <source>
        <dbReference type="EMBL" id="KAF7708043.1"/>
    </source>
</evidence>
<dbReference type="PANTHER" id="PTHR23037">
    <property type="entry name" value="CYTOKINE RECEPTOR"/>
    <property type="match status" value="1"/>
</dbReference>
<dbReference type="InterPro" id="IPR013783">
    <property type="entry name" value="Ig-like_fold"/>
</dbReference>
<gene>
    <name evidence="9" type="ORF">HF521_017100</name>
</gene>
<organism evidence="9 10">
    <name type="scientific">Silurus meridionalis</name>
    <name type="common">Southern catfish</name>
    <name type="synonym">Silurus soldatovi meridionalis</name>
    <dbReference type="NCBI Taxonomy" id="175797"/>
    <lineage>
        <taxon>Eukaryota</taxon>
        <taxon>Metazoa</taxon>
        <taxon>Chordata</taxon>
        <taxon>Craniata</taxon>
        <taxon>Vertebrata</taxon>
        <taxon>Euteleostomi</taxon>
        <taxon>Actinopterygii</taxon>
        <taxon>Neopterygii</taxon>
        <taxon>Teleostei</taxon>
        <taxon>Ostariophysi</taxon>
        <taxon>Siluriformes</taxon>
        <taxon>Siluridae</taxon>
        <taxon>Silurus</taxon>
    </lineage>
</organism>
<feature type="chain" id="PRO_5035771269" evidence="8">
    <location>
        <begin position="23"/>
        <end position="379"/>
    </location>
</feature>
<keyword evidence="5" id="KW-0472">Membrane</keyword>
<dbReference type="GO" id="GO:0016064">
    <property type="term" value="P:immunoglobulin mediated immune response"/>
    <property type="evidence" value="ECO:0007669"/>
    <property type="project" value="TreeGrafter"/>
</dbReference>
<dbReference type="Proteomes" id="UP000606274">
    <property type="component" value="Unassembled WGS sequence"/>
</dbReference>
<evidence type="ECO:0000313" key="10">
    <source>
        <dbReference type="Proteomes" id="UP000606274"/>
    </source>
</evidence>
<feature type="region of interest" description="Disordered" evidence="7">
    <location>
        <begin position="297"/>
        <end position="337"/>
    </location>
</feature>
<keyword evidence="3 8" id="KW-0732">Signal</keyword>
<dbReference type="OrthoDB" id="8939865at2759"/>
<evidence type="ECO:0000256" key="4">
    <source>
        <dbReference type="ARBA" id="ARBA00022989"/>
    </source>
</evidence>
<dbReference type="AlphaFoldDB" id="A0A8T0BNZ1"/>
<comment type="subcellular location">
    <subcellularLocation>
        <location evidence="1">Membrane</location>
        <topology evidence="1">Single-pass membrane protein</topology>
    </subcellularLocation>
</comment>
<proteinExistence type="predicted"/>
<keyword evidence="4" id="KW-1133">Transmembrane helix</keyword>